<reference evidence="1" key="1">
    <citation type="submission" date="2023-03" db="EMBL/GenBank/DDBJ databases">
        <authorList>
            <person name="Cleenwerck I."/>
        </authorList>
    </citation>
    <scope>NUCLEOTIDE SEQUENCE</scope>
    <source>
        <strain evidence="1">LMG 32879</strain>
    </source>
</reference>
<evidence type="ECO:0000313" key="2">
    <source>
        <dbReference type="Proteomes" id="UP001176960"/>
    </source>
</evidence>
<organism evidence="1 2">
    <name type="scientific">Brytella acorum</name>
    <dbReference type="NCBI Taxonomy" id="2959299"/>
    <lineage>
        <taxon>Bacteria</taxon>
        <taxon>Pseudomonadati</taxon>
        <taxon>Pseudomonadota</taxon>
        <taxon>Alphaproteobacteria</taxon>
        <taxon>Acetobacterales</taxon>
        <taxon>Acetobacteraceae</taxon>
        <taxon>Brytella</taxon>
    </lineage>
</organism>
<dbReference type="Proteomes" id="UP001176960">
    <property type="component" value="Unassembled WGS sequence"/>
</dbReference>
<dbReference type="RefSeq" id="WP_289840781.1">
    <property type="nucleotide sequence ID" value="NZ_CATKSH010000003.1"/>
</dbReference>
<sequence>MRNRNADAFVKCYEPPLADNKNQGENTMFGCKKKKDVAAEAGKAKNRLAEACPVESPVARDVMMVGLATLAAFGPKGLRGPLKKVLAIVTVAGVACQFMKCCKKKKAA</sequence>
<name>A0AA35UV48_9PROT</name>
<comment type="caution">
    <text evidence="1">The sequence shown here is derived from an EMBL/GenBank/DDBJ whole genome shotgun (WGS) entry which is preliminary data.</text>
</comment>
<dbReference type="AlphaFoldDB" id="A0AA35UV48"/>
<proteinExistence type="predicted"/>
<protein>
    <submittedName>
        <fullName evidence="1">Uncharacterized protein</fullName>
    </submittedName>
</protein>
<gene>
    <name evidence="1" type="ORF">LMG32879_000810</name>
</gene>
<keyword evidence="2" id="KW-1185">Reference proteome</keyword>
<accession>A0AA35UV48</accession>
<evidence type="ECO:0000313" key="1">
    <source>
        <dbReference type="EMBL" id="CAI9119984.1"/>
    </source>
</evidence>
<dbReference type="EMBL" id="CATKSH010000003">
    <property type="protein sequence ID" value="CAI9119984.1"/>
    <property type="molecule type" value="Genomic_DNA"/>
</dbReference>